<protein>
    <submittedName>
        <fullName evidence="2">Uncharacterized protein</fullName>
    </submittedName>
</protein>
<accession>A0A915JKR3</accession>
<dbReference type="WBParaSite" id="nRc.2.0.1.t26626-RA">
    <property type="protein sequence ID" value="nRc.2.0.1.t26626-RA"/>
    <property type="gene ID" value="nRc.2.0.1.g26626"/>
</dbReference>
<sequence>MPLDIATLAFYNLYEYYLIEYDTAKYVLGNFTLKPRIPLHPALEMPKQENMGPDNILEFVHYGNVASQISLVQMQQPPPNVPGYVNAEIRLAQYLVAKKLVTPMPDKVIFIIVDNESNCKKYAKLVGRNKFKSRLFLWLLDMEK</sequence>
<organism evidence="1 2">
    <name type="scientific">Romanomermis culicivorax</name>
    <name type="common">Nematode worm</name>
    <dbReference type="NCBI Taxonomy" id="13658"/>
    <lineage>
        <taxon>Eukaryota</taxon>
        <taxon>Metazoa</taxon>
        <taxon>Ecdysozoa</taxon>
        <taxon>Nematoda</taxon>
        <taxon>Enoplea</taxon>
        <taxon>Dorylaimia</taxon>
        <taxon>Mermithida</taxon>
        <taxon>Mermithoidea</taxon>
        <taxon>Mermithidae</taxon>
        <taxon>Romanomermis</taxon>
    </lineage>
</organism>
<reference evidence="2" key="1">
    <citation type="submission" date="2022-11" db="UniProtKB">
        <authorList>
            <consortium name="WormBaseParasite"/>
        </authorList>
    </citation>
    <scope>IDENTIFICATION</scope>
</reference>
<proteinExistence type="predicted"/>
<name>A0A915JKR3_ROMCU</name>
<keyword evidence="1" id="KW-1185">Reference proteome</keyword>
<evidence type="ECO:0000313" key="1">
    <source>
        <dbReference type="Proteomes" id="UP000887565"/>
    </source>
</evidence>
<evidence type="ECO:0000313" key="2">
    <source>
        <dbReference type="WBParaSite" id="nRc.2.0.1.t26626-RA"/>
    </source>
</evidence>
<dbReference type="AlphaFoldDB" id="A0A915JKR3"/>
<dbReference type="Proteomes" id="UP000887565">
    <property type="component" value="Unplaced"/>
</dbReference>